<dbReference type="Gene3D" id="3.10.310.30">
    <property type="match status" value="1"/>
</dbReference>
<dbReference type="KEGG" id="caci:CLOAM0268"/>
<accession>B0VFC3</accession>
<dbReference type="OrthoDB" id="9803668at2"/>
<evidence type="ECO:0000259" key="2">
    <source>
        <dbReference type="Pfam" id="PF02272"/>
    </source>
</evidence>
<dbReference type="SUPFAM" id="SSF64182">
    <property type="entry name" value="DHH phosphoesterases"/>
    <property type="match status" value="1"/>
</dbReference>
<dbReference type="Pfam" id="PF02272">
    <property type="entry name" value="DHHA1"/>
    <property type="match status" value="1"/>
</dbReference>
<dbReference type="eggNOG" id="COG0618">
    <property type="taxonomic scope" value="Bacteria"/>
</dbReference>
<dbReference type="AlphaFoldDB" id="B0VFC3"/>
<evidence type="ECO:0000259" key="1">
    <source>
        <dbReference type="Pfam" id="PF01368"/>
    </source>
</evidence>
<dbReference type="GO" id="GO:0003676">
    <property type="term" value="F:nucleic acid binding"/>
    <property type="evidence" value="ECO:0007669"/>
    <property type="project" value="InterPro"/>
</dbReference>
<sequence length="334" mass="38093">MQNIRKELVELISKAENILLTTHISPDGDGYCSALALQRIISFLGKSSLLVTDDDDLSRYNYLQDGKSREKRFHELKEEEQNFSLAVVLDCNSYDRLGERSVLVEKAEKIIVLDHHEAENGLIKAELSYIEPSFACVGEIIFSLLETEINRMPVSDRLFVCNCLYTTILNDTNNFVNTNTDADVFIFASKLVNLGVKPNEQYRYFFLQHSAEELRYIGETLSTIELHYQRKILFMYSTLVMSKKNNIDPESIMNATRWVQGIIGIEVITYLREEKEGVYKISLRSETIDVNRIAVRYGGGGHKQAAGCYFYGTLVEAKDKLLKDVINALECHNG</sequence>
<dbReference type="InterPro" id="IPR001667">
    <property type="entry name" value="DDH_dom"/>
</dbReference>
<dbReference type="InterPro" id="IPR003156">
    <property type="entry name" value="DHHA1_dom"/>
</dbReference>
<keyword evidence="4" id="KW-1185">Reference proteome</keyword>
<dbReference type="Gene3D" id="3.90.1640.10">
    <property type="entry name" value="inorganic pyrophosphatase (n-terminal core)"/>
    <property type="match status" value="1"/>
</dbReference>
<dbReference type="STRING" id="459349.CLOAM0268"/>
<name>B0VFC3_CLOAI</name>
<feature type="domain" description="DHHA1" evidence="2">
    <location>
        <begin position="239"/>
        <end position="329"/>
    </location>
</feature>
<feature type="domain" description="DDH" evidence="1">
    <location>
        <begin position="17"/>
        <end position="152"/>
    </location>
</feature>
<organism evidence="3 4">
    <name type="scientific">Cloacimonas acidaminovorans (strain Evry)</name>
    <dbReference type="NCBI Taxonomy" id="459349"/>
    <lineage>
        <taxon>Bacteria</taxon>
        <taxon>Pseudomonadati</taxon>
        <taxon>Candidatus Cloacimonadota</taxon>
        <taxon>Candidatus Cloacimonadia</taxon>
        <taxon>Candidatus Cloacimonadales</taxon>
        <taxon>Candidatus Cloacimonadaceae</taxon>
        <taxon>Candidatus Cloacimonas</taxon>
    </lineage>
</organism>
<dbReference type="HOGENOM" id="CLU_039720_1_0_0"/>
<dbReference type="InterPro" id="IPR051319">
    <property type="entry name" value="Oligoribo/pAp-PDE_c-di-AMP_PDE"/>
</dbReference>
<evidence type="ECO:0000313" key="4">
    <source>
        <dbReference type="Proteomes" id="UP000002019"/>
    </source>
</evidence>
<dbReference type="PANTHER" id="PTHR47618">
    <property type="entry name" value="BIFUNCTIONAL OLIGORIBONUCLEASE AND PAP PHOSPHATASE NRNA"/>
    <property type="match status" value="1"/>
</dbReference>
<dbReference type="InterPro" id="IPR038763">
    <property type="entry name" value="DHH_sf"/>
</dbReference>
<dbReference type="Proteomes" id="UP000002019">
    <property type="component" value="Chromosome"/>
</dbReference>
<proteinExistence type="predicted"/>
<dbReference type="EMBL" id="CU466930">
    <property type="protein sequence ID" value="CAO80175.1"/>
    <property type="molecule type" value="Genomic_DNA"/>
</dbReference>
<dbReference type="Pfam" id="PF01368">
    <property type="entry name" value="DHH"/>
    <property type="match status" value="1"/>
</dbReference>
<reference evidence="3 4" key="1">
    <citation type="journal article" date="2008" name="J. Bacteriol.">
        <title>'Candidatus Cloacamonas acidaminovorans': genome sequence reconstruction provides a first glimpse of a new bacterial division.</title>
        <authorList>
            <person name="Pelletier E."/>
            <person name="Kreimeyer A."/>
            <person name="Bocs S."/>
            <person name="Rouy Z."/>
            <person name="Gyapay G."/>
            <person name="Chouari R."/>
            <person name="Riviere D."/>
            <person name="Ganesan A."/>
            <person name="Daegelen P."/>
            <person name="Sghir A."/>
            <person name="Cohen G.N."/>
            <person name="Medigue C."/>
            <person name="Weissenbach J."/>
            <person name="Le Paslier D."/>
        </authorList>
    </citation>
    <scope>NUCLEOTIDE SEQUENCE [LARGE SCALE GENOMIC DNA]</scope>
    <source>
        <strain evidence="4">Evry</strain>
    </source>
</reference>
<protein>
    <submittedName>
        <fullName evidence="3">Uncharacterized protein</fullName>
    </submittedName>
</protein>
<gene>
    <name evidence="3" type="ordered locus">CLOAM0268</name>
</gene>
<evidence type="ECO:0000313" key="3">
    <source>
        <dbReference type="EMBL" id="CAO80175.1"/>
    </source>
</evidence>
<dbReference type="PANTHER" id="PTHR47618:SF1">
    <property type="entry name" value="BIFUNCTIONAL OLIGORIBONUCLEASE AND PAP PHOSPHATASE NRNA"/>
    <property type="match status" value="1"/>
</dbReference>
<dbReference type="RefSeq" id="WP_015424036.1">
    <property type="nucleotide sequence ID" value="NC_020449.1"/>
</dbReference>